<dbReference type="Proteomes" id="UP000805649">
    <property type="component" value="Unassembled WGS sequence"/>
</dbReference>
<evidence type="ECO:0000313" key="1">
    <source>
        <dbReference type="EMBL" id="KAL0930679.1"/>
    </source>
</evidence>
<proteinExistence type="predicted"/>
<name>A0ACC3YFL8_COLTU</name>
<comment type="caution">
    <text evidence="1">The sequence shown here is derived from an EMBL/GenBank/DDBJ whole genome shotgun (WGS) entry which is preliminary data.</text>
</comment>
<keyword evidence="2" id="KW-1185">Reference proteome</keyword>
<dbReference type="EMBL" id="VUJX02000011">
    <property type="protein sequence ID" value="KAL0930679.1"/>
    <property type="molecule type" value="Genomic_DNA"/>
</dbReference>
<sequence length="234" mass="26413">MAAATVFDEGSQSWVTLSTSALVDLVLDVMRDVEPFEPSGASETSGSLYEYTNPFEFADDDDQSQDQYPHEPCRNCLSPFHWTDDCEADCGHCGQRWHTVDACESVPRNHCKCSPFPQRHLAKRCLVVCTAECPKTDRDQPGSEYHRNAMMCKARCCMCGLLGHAGRDCHLKRCRCGVAHLTIDHPSERRRCVVEECPRWYCTKHCQHSKCKAELAKLGEEKCSSCGKGQMHKF</sequence>
<evidence type="ECO:0000313" key="2">
    <source>
        <dbReference type="Proteomes" id="UP000805649"/>
    </source>
</evidence>
<reference evidence="1 2" key="1">
    <citation type="journal article" date="2020" name="Phytopathology">
        <title>Genome Sequence Resources of Colletotrichum truncatum, C. plurivorum, C. musicola, and C. sojae: Four Species Pathogenic to Soybean (Glycine max).</title>
        <authorList>
            <person name="Rogerio F."/>
            <person name="Boufleur T.R."/>
            <person name="Ciampi-Guillardi M."/>
            <person name="Sukno S.A."/>
            <person name="Thon M.R."/>
            <person name="Massola Junior N.S."/>
            <person name="Baroncelli R."/>
        </authorList>
    </citation>
    <scope>NUCLEOTIDE SEQUENCE [LARGE SCALE GENOMIC DNA]</scope>
    <source>
        <strain evidence="1 2">CMES1059</strain>
    </source>
</reference>
<accession>A0ACC3YFL8</accession>
<organism evidence="1 2">
    <name type="scientific">Colletotrichum truncatum</name>
    <name type="common">Anthracnose fungus</name>
    <name type="synonym">Colletotrichum capsici</name>
    <dbReference type="NCBI Taxonomy" id="5467"/>
    <lineage>
        <taxon>Eukaryota</taxon>
        <taxon>Fungi</taxon>
        <taxon>Dikarya</taxon>
        <taxon>Ascomycota</taxon>
        <taxon>Pezizomycotina</taxon>
        <taxon>Sordariomycetes</taxon>
        <taxon>Hypocreomycetidae</taxon>
        <taxon>Glomerellales</taxon>
        <taxon>Glomerellaceae</taxon>
        <taxon>Colletotrichum</taxon>
        <taxon>Colletotrichum truncatum species complex</taxon>
    </lineage>
</organism>
<protein>
    <submittedName>
        <fullName evidence="1">Major facilitator superfamily transporter</fullName>
    </submittedName>
</protein>
<gene>
    <name evidence="1" type="ORF">CTRU02_214754</name>
</gene>